<sequence>MSIMFIFLITCVSAACPKYGCTEKKITLSEGACSVYSDSRYYVSPCEDKVENYCDFTEKAESYCRVPDKEYAYPGEKCSEENDCLYSVFGCKNNVCQGAAADEECADSHMCSPGYYCNSNHICKKLIQEGQSGCTSDFNCVNNAICDNSTCIAYSSLSSGTQVYSCSKGRNYACNSNSCGLVNSTYTCLDPIGKKSSNPVLCSSSGDCNSQGDKLYNYVSEGVCSCGHNENADKYCDVLPGESEYLSFLEISKKWHSGKAIHKCNTMRRRADKCIKDWWGYSNKIKLLYWTKLVWEYPVLVDMDYCVETALHAEFKEIKKSYQSLSL</sequence>
<protein>
    <recommendedName>
        <fullName evidence="3">Dickkopf N-terminal cysteine-rich domain-containing protein</fullName>
    </recommendedName>
</protein>
<dbReference type="EMBL" id="MPUH01000321">
    <property type="protein sequence ID" value="OMJ82946.1"/>
    <property type="molecule type" value="Genomic_DNA"/>
</dbReference>
<dbReference type="AlphaFoldDB" id="A0A1R2C1T7"/>
<evidence type="ECO:0008006" key="3">
    <source>
        <dbReference type="Google" id="ProtNLM"/>
    </source>
</evidence>
<reference evidence="1 2" key="1">
    <citation type="submission" date="2016-11" db="EMBL/GenBank/DDBJ databases">
        <title>The macronuclear genome of Stentor coeruleus: a giant cell with tiny introns.</title>
        <authorList>
            <person name="Slabodnick M."/>
            <person name="Ruby J.G."/>
            <person name="Reiff S.B."/>
            <person name="Swart E.C."/>
            <person name="Gosai S."/>
            <person name="Prabakaran S."/>
            <person name="Witkowska E."/>
            <person name="Larue G.E."/>
            <person name="Fisher S."/>
            <person name="Freeman R.M."/>
            <person name="Gunawardena J."/>
            <person name="Chu W."/>
            <person name="Stover N.A."/>
            <person name="Gregory B.D."/>
            <person name="Nowacki M."/>
            <person name="Derisi J."/>
            <person name="Roy S.W."/>
            <person name="Marshall W.F."/>
            <person name="Sood P."/>
        </authorList>
    </citation>
    <scope>NUCLEOTIDE SEQUENCE [LARGE SCALE GENOMIC DNA]</scope>
    <source>
        <strain evidence="1">WM001</strain>
    </source>
</reference>
<proteinExistence type="predicted"/>
<name>A0A1R2C1T7_9CILI</name>
<accession>A0A1R2C1T7</accession>
<evidence type="ECO:0000313" key="2">
    <source>
        <dbReference type="Proteomes" id="UP000187209"/>
    </source>
</evidence>
<evidence type="ECO:0000313" key="1">
    <source>
        <dbReference type="EMBL" id="OMJ82946.1"/>
    </source>
</evidence>
<comment type="caution">
    <text evidence="1">The sequence shown here is derived from an EMBL/GenBank/DDBJ whole genome shotgun (WGS) entry which is preliminary data.</text>
</comment>
<dbReference type="Proteomes" id="UP000187209">
    <property type="component" value="Unassembled WGS sequence"/>
</dbReference>
<gene>
    <name evidence="1" type="ORF">SteCoe_16219</name>
</gene>
<organism evidence="1 2">
    <name type="scientific">Stentor coeruleus</name>
    <dbReference type="NCBI Taxonomy" id="5963"/>
    <lineage>
        <taxon>Eukaryota</taxon>
        <taxon>Sar</taxon>
        <taxon>Alveolata</taxon>
        <taxon>Ciliophora</taxon>
        <taxon>Postciliodesmatophora</taxon>
        <taxon>Heterotrichea</taxon>
        <taxon>Heterotrichida</taxon>
        <taxon>Stentoridae</taxon>
        <taxon>Stentor</taxon>
    </lineage>
</organism>
<keyword evidence="2" id="KW-1185">Reference proteome</keyword>
<dbReference type="OrthoDB" id="322553at2759"/>